<dbReference type="AlphaFoldDB" id="A0A182VGQ5"/>
<evidence type="ECO:0000313" key="2">
    <source>
        <dbReference type="Proteomes" id="UP000075903"/>
    </source>
</evidence>
<reference evidence="1" key="1">
    <citation type="submission" date="2020-05" db="UniProtKB">
        <authorList>
            <consortium name="EnsemblMetazoa"/>
        </authorList>
    </citation>
    <scope>IDENTIFICATION</scope>
    <source>
        <strain evidence="1">MAF</strain>
    </source>
</reference>
<keyword evidence="2" id="KW-1185">Reference proteome</keyword>
<dbReference type="EnsemblMetazoa" id="AMEM014688-RA">
    <property type="protein sequence ID" value="AMEM014688-PA"/>
    <property type="gene ID" value="AMEM014688"/>
</dbReference>
<sequence>MFATKMFATKMFATMMFATKKSATKMFATKNFATKHFATKMFATKLFATKNFATKMFATKKFARIYRHLERATLEQYGARHSDQTGRSRCRLQDVTSNRAAALESICLTTFTGKTNSRMQTQCYSLLEK</sequence>
<organism evidence="1 2">
    <name type="scientific">Anopheles merus</name>
    <name type="common">Mosquito</name>
    <dbReference type="NCBI Taxonomy" id="30066"/>
    <lineage>
        <taxon>Eukaryota</taxon>
        <taxon>Metazoa</taxon>
        <taxon>Ecdysozoa</taxon>
        <taxon>Arthropoda</taxon>
        <taxon>Hexapoda</taxon>
        <taxon>Insecta</taxon>
        <taxon>Pterygota</taxon>
        <taxon>Neoptera</taxon>
        <taxon>Endopterygota</taxon>
        <taxon>Diptera</taxon>
        <taxon>Nematocera</taxon>
        <taxon>Culicoidea</taxon>
        <taxon>Culicidae</taxon>
        <taxon>Anophelinae</taxon>
        <taxon>Anopheles</taxon>
    </lineage>
</organism>
<name>A0A182VGQ5_ANOME</name>
<protein>
    <submittedName>
        <fullName evidence="1">Uncharacterized protein</fullName>
    </submittedName>
</protein>
<dbReference type="VEuPathDB" id="VectorBase:AMEM014688"/>
<dbReference type="Proteomes" id="UP000075903">
    <property type="component" value="Unassembled WGS sequence"/>
</dbReference>
<evidence type="ECO:0000313" key="1">
    <source>
        <dbReference type="EnsemblMetazoa" id="AMEM014688-PA"/>
    </source>
</evidence>
<accession>A0A182VGQ5</accession>
<proteinExistence type="predicted"/>